<evidence type="ECO:0000259" key="1">
    <source>
        <dbReference type="Pfam" id="PF21789"/>
    </source>
</evidence>
<feature type="domain" description="Transposable element P transposase-like RNase H C-terminal" evidence="1">
    <location>
        <begin position="27"/>
        <end position="59"/>
    </location>
</feature>
<dbReference type="PANTHER" id="PTHR47577">
    <property type="entry name" value="THAP DOMAIN-CONTAINING PROTEIN 6"/>
    <property type="match status" value="1"/>
</dbReference>
<evidence type="ECO:0000313" key="2">
    <source>
        <dbReference type="EMBL" id="KZS01998.1"/>
    </source>
</evidence>
<dbReference type="EMBL" id="LRGB01005581">
    <property type="protein sequence ID" value="KZS01998.1"/>
    <property type="molecule type" value="Genomic_DNA"/>
</dbReference>
<dbReference type="Pfam" id="PF21789">
    <property type="entry name" value="TNP-like_RNaseH_C"/>
    <property type="match status" value="1"/>
</dbReference>
<dbReference type="OrthoDB" id="7312725at2759"/>
<dbReference type="AlphaFoldDB" id="A0A164J5K9"/>
<accession>A0A164J5K9</accession>
<sequence>RRVKILSTIDIVEFLLEENYKYVLTGKLNQDCIERFFGMIRMAGRCGDKPTVTSFLELFRLLTLYYPTKQTLRGSNCDNEEEKNEVLTSYHLWIKCNFNHNKKEMQKKKEYLKDILLTGIIREINLAKTVENCSQNSYVTTDDKIDVLDCDIIYYICGYMVHSYRKKAKRRNSSFCQNCMKNVDISPEHLPSNFTASQLSEIKKRGKLIFASHDMFKLICAAEEAFLSLAKHHGIFLRDAFEAILLILSAKKLPLIG</sequence>
<dbReference type="Proteomes" id="UP000076858">
    <property type="component" value="Unassembled WGS sequence"/>
</dbReference>
<keyword evidence="3" id="KW-1185">Reference proteome</keyword>
<feature type="non-terminal residue" evidence="2">
    <location>
        <position position="257"/>
    </location>
</feature>
<proteinExistence type="predicted"/>
<evidence type="ECO:0000313" key="3">
    <source>
        <dbReference type="Proteomes" id="UP000076858"/>
    </source>
</evidence>
<comment type="caution">
    <text evidence="2">The sequence shown here is derived from an EMBL/GenBank/DDBJ whole genome shotgun (WGS) entry which is preliminary data.</text>
</comment>
<dbReference type="InterPro" id="IPR048367">
    <property type="entry name" value="TNP-like_RNaseH_C"/>
</dbReference>
<protein>
    <recommendedName>
        <fullName evidence="1">Transposable element P transposase-like RNase H C-terminal domain-containing protein</fullName>
    </recommendedName>
</protein>
<feature type="non-terminal residue" evidence="2">
    <location>
        <position position="1"/>
    </location>
</feature>
<organism evidence="2 3">
    <name type="scientific">Daphnia magna</name>
    <dbReference type="NCBI Taxonomy" id="35525"/>
    <lineage>
        <taxon>Eukaryota</taxon>
        <taxon>Metazoa</taxon>
        <taxon>Ecdysozoa</taxon>
        <taxon>Arthropoda</taxon>
        <taxon>Crustacea</taxon>
        <taxon>Branchiopoda</taxon>
        <taxon>Diplostraca</taxon>
        <taxon>Cladocera</taxon>
        <taxon>Anomopoda</taxon>
        <taxon>Daphniidae</taxon>
        <taxon>Daphnia</taxon>
    </lineage>
</organism>
<name>A0A164J5K9_9CRUS</name>
<gene>
    <name evidence="2" type="ORF">APZ42_001137</name>
</gene>
<reference evidence="2 3" key="1">
    <citation type="submission" date="2016-03" db="EMBL/GenBank/DDBJ databases">
        <title>EvidentialGene: Evidence-directed Construction of Genes on Genomes.</title>
        <authorList>
            <person name="Gilbert D.G."/>
            <person name="Choi J.-H."/>
            <person name="Mockaitis K."/>
            <person name="Colbourne J."/>
            <person name="Pfrender M."/>
        </authorList>
    </citation>
    <scope>NUCLEOTIDE SEQUENCE [LARGE SCALE GENOMIC DNA]</scope>
    <source>
        <strain evidence="2 3">Xinb3</strain>
        <tissue evidence="2">Complete organism</tissue>
    </source>
</reference>
<dbReference type="PANTHER" id="PTHR47577:SF2">
    <property type="entry name" value="THAP DOMAIN CONTAINING 9"/>
    <property type="match status" value="1"/>
</dbReference>